<feature type="region of interest" description="Disordered" evidence="1">
    <location>
        <begin position="1"/>
        <end position="24"/>
    </location>
</feature>
<feature type="compositionally biased region" description="Low complexity" evidence="1">
    <location>
        <begin position="1"/>
        <end position="18"/>
    </location>
</feature>
<protein>
    <submittedName>
        <fullName evidence="3">Uncharacterized protein</fullName>
    </submittedName>
</protein>
<keyword evidence="2" id="KW-1133">Transmembrane helix</keyword>
<dbReference type="EMBL" id="KV722560">
    <property type="protein sequence ID" value="OCH85837.1"/>
    <property type="molecule type" value="Genomic_DNA"/>
</dbReference>
<evidence type="ECO:0000313" key="3">
    <source>
        <dbReference type="EMBL" id="OCH85837.1"/>
    </source>
</evidence>
<dbReference type="AlphaFoldDB" id="A0A8E2ASD8"/>
<feature type="compositionally biased region" description="Low complexity" evidence="1">
    <location>
        <begin position="138"/>
        <end position="149"/>
    </location>
</feature>
<dbReference type="Proteomes" id="UP000250043">
    <property type="component" value="Unassembled WGS sequence"/>
</dbReference>
<organism evidence="3 4">
    <name type="scientific">Obba rivulosa</name>
    <dbReference type="NCBI Taxonomy" id="1052685"/>
    <lineage>
        <taxon>Eukaryota</taxon>
        <taxon>Fungi</taxon>
        <taxon>Dikarya</taxon>
        <taxon>Basidiomycota</taxon>
        <taxon>Agaricomycotina</taxon>
        <taxon>Agaricomycetes</taxon>
        <taxon>Polyporales</taxon>
        <taxon>Gelatoporiaceae</taxon>
        <taxon>Obba</taxon>
    </lineage>
</organism>
<evidence type="ECO:0000256" key="1">
    <source>
        <dbReference type="SAM" id="MobiDB-lite"/>
    </source>
</evidence>
<feature type="region of interest" description="Disordered" evidence="1">
    <location>
        <begin position="275"/>
        <end position="305"/>
    </location>
</feature>
<feature type="compositionally biased region" description="Basic and acidic residues" evidence="1">
    <location>
        <begin position="275"/>
        <end position="286"/>
    </location>
</feature>
<accession>A0A8E2ASD8</accession>
<gene>
    <name evidence="3" type="ORF">OBBRIDRAFT_797772</name>
</gene>
<evidence type="ECO:0000256" key="2">
    <source>
        <dbReference type="SAM" id="Phobius"/>
    </source>
</evidence>
<dbReference type="OrthoDB" id="2796963at2759"/>
<feature type="transmembrane region" description="Helical" evidence="2">
    <location>
        <begin position="34"/>
        <end position="55"/>
    </location>
</feature>
<reference evidence="3 4" key="1">
    <citation type="submission" date="2016-07" db="EMBL/GenBank/DDBJ databases">
        <title>Draft genome of the white-rot fungus Obba rivulosa 3A-2.</title>
        <authorList>
            <consortium name="DOE Joint Genome Institute"/>
            <person name="Miettinen O."/>
            <person name="Riley R."/>
            <person name="Acob R."/>
            <person name="Barry K."/>
            <person name="Cullen D."/>
            <person name="De Vries R."/>
            <person name="Hainaut M."/>
            <person name="Hatakka A."/>
            <person name="Henrissat B."/>
            <person name="Hilden K."/>
            <person name="Kuo R."/>
            <person name="Labutti K."/>
            <person name="Lipzen A."/>
            <person name="Makela M.R."/>
            <person name="Sandor L."/>
            <person name="Spatafora J.W."/>
            <person name="Grigoriev I.V."/>
            <person name="Hibbett D.S."/>
        </authorList>
    </citation>
    <scope>NUCLEOTIDE SEQUENCE [LARGE SCALE GENOMIC DNA]</scope>
    <source>
        <strain evidence="3 4">3A-2</strain>
    </source>
</reference>
<feature type="region of interest" description="Disordered" evidence="1">
    <location>
        <begin position="117"/>
        <end position="149"/>
    </location>
</feature>
<name>A0A8E2ASD8_9APHY</name>
<keyword evidence="4" id="KW-1185">Reference proteome</keyword>
<evidence type="ECO:0000313" key="4">
    <source>
        <dbReference type="Proteomes" id="UP000250043"/>
    </source>
</evidence>
<keyword evidence="2" id="KW-0472">Membrane</keyword>
<proteinExistence type="predicted"/>
<sequence length="334" mass="35492">MAFQTASSVSAAASSSSTGSGGGGGSALSTNSSLPFSFLITFVAIFLFFLGCGLGSRRVAYEIRRNLGLVEHSVTSHTSEAQERPVLWDVYPNVVDVSLGGGEATWAELMPLSATYIRTKPPDQPSPGHAPASPGPASPSSSSPRRTYPSSLTPAVYYSRFGRIGAPTPMLARPPPPPPAPVPIPAAPPSAPLPLSRQHTFRARLLRGALRVPLLTLLILRFRPAWILPPRTAATPPPYRPKPPVRALQVALMVAMPSPARRRLARAKALEAGFRLEERDTSPEGKRRGKKRASQDTEIEEVEGGENLGEYVIGISELPWEAGDASGPVTKAVS</sequence>
<keyword evidence="2" id="KW-0812">Transmembrane</keyword>